<protein>
    <submittedName>
        <fullName evidence="1">Uncharacterized protein</fullName>
    </submittedName>
</protein>
<gene>
    <name evidence="1" type="ORF">RJT34_02994</name>
</gene>
<dbReference type="AlphaFoldDB" id="A0AAN9KI36"/>
<dbReference type="EMBL" id="JAYKXN010000001">
    <property type="protein sequence ID" value="KAK7318295.1"/>
    <property type="molecule type" value="Genomic_DNA"/>
</dbReference>
<reference evidence="1 2" key="1">
    <citation type="submission" date="2024-01" db="EMBL/GenBank/DDBJ databases">
        <title>The genomes of 5 underutilized Papilionoideae crops provide insights into root nodulation and disease resistance.</title>
        <authorList>
            <person name="Yuan L."/>
        </authorList>
    </citation>
    <scope>NUCLEOTIDE SEQUENCE [LARGE SCALE GENOMIC DNA]</scope>
    <source>
        <strain evidence="1">LY-2023</strain>
        <tissue evidence="1">Leaf</tissue>
    </source>
</reference>
<name>A0AAN9KI36_CLITE</name>
<organism evidence="1 2">
    <name type="scientific">Clitoria ternatea</name>
    <name type="common">Butterfly pea</name>
    <dbReference type="NCBI Taxonomy" id="43366"/>
    <lineage>
        <taxon>Eukaryota</taxon>
        <taxon>Viridiplantae</taxon>
        <taxon>Streptophyta</taxon>
        <taxon>Embryophyta</taxon>
        <taxon>Tracheophyta</taxon>
        <taxon>Spermatophyta</taxon>
        <taxon>Magnoliopsida</taxon>
        <taxon>eudicotyledons</taxon>
        <taxon>Gunneridae</taxon>
        <taxon>Pentapetalae</taxon>
        <taxon>rosids</taxon>
        <taxon>fabids</taxon>
        <taxon>Fabales</taxon>
        <taxon>Fabaceae</taxon>
        <taxon>Papilionoideae</taxon>
        <taxon>50 kb inversion clade</taxon>
        <taxon>NPAAA clade</taxon>
        <taxon>indigoferoid/millettioid clade</taxon>
        <taxon>Phaseoleae</taxon>
        <taxon>Clitoria</taxon>
    </lineage>
</organism>
<dbReference type="Proteomes" id="UP001359559">
    <property type="component" value="Unassembled WGS sequence"/>
</dbReference>
<evidence type="ECO:0000313" key="1">
    <source>
        <dbReference type="EMBL" id="KAK7318295.1"/>
    </source>
</evidence>
<sequence length="147" mass="16084">MSQKCKAVHEYDGVEIQGNWANFAGLSRFQAAVVQGPIDVSVSPREHEDIHADGQAQNDKLVGMDSGGTKLVGGAQHKDLEVDDKSRGTLKREMVKELVNREKVAFIGIQETKLQLVDNQLVSSLWNTSEFDWVALSALRAAGGCYV</sequence>
<accession>A0AAN9KI36</accession>
<evidence type="ECO:0000313" key="2">
    <source>
        <dbReference type="Proteomes" id="UP001359559"/>
    </source>
</evidence>
<keyword evidence="2" id="KW-1185">Reference proteome</keyword>
<comment type="caution">
    <text evidence="1">The sequence shown here is derived from an EMBL/GenBank/DDBJ whole genome shotgun (WGS) entry which is preliminary data.</text>
</comment>
<proteinExistence type="predicted"/>